<feature type="chain" id="PRO_5007800027" evidence="1">
    <location>
        <begin position="24"/>
        <end position="230"/>
    </location>
</feature>
<proteinExistence type="predicted"/>
<evidence type="ECO:0000313" key="2">
    <source>
        <dbReference type="EMBL" id="KWX11260.1"/>
    </source>
</evidence>
<dbReference type="InterPro" id="IPR007257">
    <property type="entry name" value="GINS_Psf2"/>
</dbReference>
<dbReference type="GO" id="GO:0006260">
    <property type="term" value="P:DNA replication"/>
    <property type="evidence" value="ECO:0007669"/>
    <property type="project" value="InterPro"/>
</dbReference>
<dbReference type="CDD" id="cd11712">
    <property type="entry name" value="GINS_A_psf2"/>
    <property type="match status" value="1"/>
</dbReference>
<name>A0A132NME6_GIAIN</name>
<feature type="signal peptide" evidence="1">
    <location>
        <begin position="1"/>
        <end position="23"/>
    </location>
</feature>
<organism evidence="2 3">
    <name type="scientific">Giardia duodenalis assemblage B</name>
    <dbReference type="NCBI Taxonomy" id="1394984"/>
    <lineage>
        <taxon>Eukaryota</taxon>
        <taxon>Metamonada</taxon>
        <taxon>Diplomonadida</taxon>
        <taxon>Hexamitidae</taxon>
        <taxon>Giardiinae</taxon>
        <taxon>Giardia</taxon>
    </lineage>
</organism>
<evidence type="ECO:0000256" key="1">
    <source>
        <dbReference type="SAM" id="SignalP"/>
    </source>
</evidence>
<dbReference type="PANTHER" id="PTHR12772:SF0">
    <property type="entry name" value="DNA REPLICATION COMPLEX GINS PROTEIN PSF2"/>
    <property type="match status" value="1"/>
</dbReference>
<dbReference type="GO" id="GO:0000727">
    <property type="term" value="P:double-strand break repair via break-induced replication"/>
    <property type="evidence" value="ECO:0007669"/>
    <property type="project" value="TreeGrafter"/>
</dbReference>
<evidence type="ECO:0000313" key="3">
    <source>
        <dbReference type="Proteomes" id="UP000070089"/>
    </source>
</evidence>
<sequence length="230" mass="26383">MFKLFLQLKLFCFQLLLIPGTRFRWHFLLMETTGLVSASDSFTTAYFEGQDTLVTVAMRGTIREPINLLNLQIHGLHCYRSVEVPLYLALQLFETQQATISMPEWLKLDRTRAYISNEMESPGLQELQPHFFEVSRRLLIVFREHPDEHASADLSGGATLLAIEFNLNHLFDIRRQKLRDIIDAAIGNRRAPNLTNATKFELIGLDAYKQFSDSFSEIHQLSLYDSAGTA</sequence>
<dbReference type="Gene3D" id="1.20.58.1020">
    <property type="match status" value="1"/>
</dbReference>
<reference evidence="2 3" key="1">
    <citation type="journal article" date="2015" name="Mol. Biochem. Parasitol.">
        <title>Identification of polymorphic genes for use in assemblage B genotyping assays through comparative genomics of multiple assemblage B Giardia duodenalis isolates.</title>
        <authorList>
            <person name="Wielinga C."/>
            <person name="Thompson R.C."/>
            <person name="Monis P."/>
            <person name="Ryan U."/>
        </authorList>
    </citation>
    <scope>NUCLEOTIDE SEQUENCE [LARGE SCALE GENOMIC DNA]</scope>
    <source>
        <strain evidence="2 3">BAH15c1</strain>
    </source>
</reference>
<protein>
    <submittedName>
        <fullName evidence="2">Putative Psf2</fullName>
    </submittedName>
</protein>
<gene>
    <name evidence="2" type="ORF">QR46_4783</name>
</gene>
<accession>A0A132NME6</accession>
<dbReference type="InterPro" id="IPR056784">
    <property type="entry name" value="PSF2_N"/>
</dbReference>
<dbReference type="SUPFAM" id="SSF158573">
    <property type="entry name" value="GINS helical bundle-like"/>
    <property type="match status" value="1"/>
</dbReference>
<dbReference type="PANTHER" id="PTHR12772">
    <property type="entry name" value="DNA REPLICATION COMPLEX GINS PROTEIN PSF2"/>
    <property type="match status" value="1"/>
</dbReference>
<dbReference type="GO" id="GO:0000811">
    <property type="term" value="C:GINS complex"/>
    <property type="evidence" value="ECO:0007669"/>
    <property type="project" value="TreeGrafter"/>
</dbReference>
<comment type="caution">
    <text evidence="2">The sequence shown here is derived from an EMBL/GenBank/DDBJ whole genome shotgun (WGS) entry which is preliminary data.</text>
</comment>
<dbReference type="EMBL" id="JXTI01000225">
    <property type="protein sequence ID" value="KWX11260.1"/>
    <property type="molecule type" value="Genomic_DNA"/>
</dbReference>
<keyword evidence="1" id="KW-0732">Signal</keyword>
<dbReference type="InterPro" id="IPR036224">
    <property type="entry name" value="GINS_bundle-like_dom_sf"/>
</dbReference>
<dbReference type="Proteomes" id="UP000070089">
    <property type="component" value="Unassembled WGS sequence"/>
</dbReference>
<dbReference type="Gene3D" id="3.40.5.50">
    <property type="match status" value="1"/>
</dbReference>
<dbReference type="VEuPathDB" id="GiardiaDB:QR46_4783"/>
<dbReference type="CDD" id="cd21694">
    <property type="entry name" value="GINS_B_Psf2"/>
    <property type="match status" value="1"/>
</dbReference>
<dbReference type="AlphaFoldDB" id="A0A132NME6"/>
<dbReference type="OrthoDB" id="1938138at2759"/>